<organism evidence="1 2">
    <name type="scientific">Couchioplanes caeruleus</name>
    <dbReference type="NCBI Taxonomy" id="56438"/>
    <lineage>
        <taxon>Bacteria</taxon>
        <taxon>Bacillati</taxon>
        <taxon>Actinomycetota</taxon>
        <taxon>Actinomycetes</taxon>
        <taxon>Micromonosporales</taxon>
        <taxon>Micromonosporaceae</taxon>
        <taxon>Couchioplanes</taxon>
    </lineage>
</organism>
<protein>
    <submittedName>
        <fullName evidence="1">Uncharacterized protein</fullName>
    </submittedName>
</protein>
<accession>A0A3N1GTI1</accession>
<dbReference type="EMBL" id="RJKL01000001">
    <property type="protein sequence ID" value="ROP33585.1"/>
    <property type="molecule type" value="Genomic_DNA"/>
</dbReference>
<dbReference type="RefSeq" id="WP_170047155.1">
    <property type="nucleotide sequence ID" value="NZ_RJKL01000001.1"/>
</dbReference>
<name>A0A3N1GTI1_9ACTN</name>
<evidence type="ECO:0000313" key="2">
    <source>
        <dbReference type="Proteomes" id="UP000271683"/>
    </source>
</evidence>
<dbReference type="Proteomes" id="UP000271683">
    <property type="component" value="Unassembled WGS sequence"/>
</dbReference>
<sequence length="58" mass="5622">MPAGPVIAAGAGLVAAGAIIAGAEILKSVCASANTTLRQKLADNSGFHQGHWPPAATA</sequence>
<reference evidence="1 2" key="1">
    <citation type="submission" date="2018-11" db="EMBL/GenBank/DDBJ databases">
        <title>Sequencing the genomes of 1000 actinobacteria strains.</title>
        <authorList>
            <person name="Klenk H.-P."/>
        </authorList>
    </citation>
    <scope>NUCLEOTIDE SEQUENCE [LARGE SCALE GENOMIC DNA]</scope>
    <source>
        <strain evidence="1 2">DSM 43634</strain>
    </source>
</reference>
<comment type="caution">
    <text evidence="1">The sequence shown here is derived from an EMBL/GenBank/DDBJ whole genome shotgun (WGS) entry which is preliminary data.</text>
</comment>
<dbReference type="AlphaFoldDB" id="A0A3N1GTI1"/>
<gene>
    <name evidence="1" type="ORF">EDD30_6589</name>
</gene>
<proteinExistence type="predicted"/>
<evidence type="ECO:0000313" key="1">
    <source>
        <dbReference type="EMBL" id="ROP33585.1"/>
    </source>
</evidence>